<keyword evidence="7" id="KW-1185">Reference proteome</keyword>
<gene>
    <name evidence="6" type="primary">g2529</name>
    <name evidence="6" type="ORF">VP750_LOCUS2159</name>
</gene>
<accession>A0ABP1FPJ6</accession>
<keyword evidence="2 4" id="KW-0689">Ribosomal protein</keyword>
<name>A0ABP1FPJ6_9CHLO</name>
<sequence length="196" mass="21077">MIEQLQPHACAMTTGAMTKKRRNSGRNKPAGARGHVRRVRCEQSGVLVPKDKAIKRFIVRNIVDVSAVRDIQEACDIEGYALPKIYRKVYYSVSAAIHSKIVRVRSNRNRRSREPPPRYRPGPSLFDRPPRDQAPGYSGAGSGPPGVPTGGGFGERPAYAAPAGAYAPNVQPGVSMGKDEGWAAAAPGQSTGGAEW</sequence>
<evidence type="ECO:0000256" key="3">
    <source>
        <dbReference type="ARBA" id="ARBA00023274"/>
    </source>
</evidence>
<dbReference type="Proteomes" id="UP001497392">
    <property type="component" value="Unassembled WGS sequence"/>
</dbReference>
<reference evidence="6 7" key="1">
    <citation type="submission" date="2024-06" db="EMBL/GenBank/DDBJ databases">
        <authorList>
            <person name="Kraege A."/>
            <person name="Thomma B."/>
        </authorList>
    </citation>
    <scope>NUCLEOTIDE SEQUENCE [LARGE SCALE GENOMIC DNA]</scope>
</reference>
<feature type="compositionally biased region" description="Low complexity" evidence="5">
    <location>
        <begin position="155"/>
        <end position="168"/>
    </location>
</feature>
<evidence type="ECO:0000256" key="1">
    <source>
        <dbReference type="ARBA" id="ARBA00008596"/>
    </source>
</evidence>
<feature type="region of interest" description="Disordered" evidence="5">
    <location>
        <begin position="106"/>
        <end position="196"/>
    </location>
</feature>
<dbReference type="EMBL" id="CAXHTA020000004">
    <property type="protein sequence ID" value="CAL5220500.1"/>
    <property type="molecule type" value="Genomic_DNA"/>
</dbReference>
<dbReference type="InterPro" id="IPR000892">
    <property type="entry name" value="Ribosomal_eS26"/>
</dbReference>
<dbReference type="Pfam" id="PF01283">
    <property type="entry name" value="Ribosomal_S26e"/>
    <property type="match status" value="1"/>
</dbReference>
<dbReference type="PANTHER" id="PTHR12538:SF0">
    <property type="entry name" value="40S RIBOSOMAL PROTEIN S26"/>
    <property type="match status" value="1"/>
</dbReference>
<dbReference type="PANTHER" id="PTHR12538">
    <property type="entry name" value="40S RIBOSOMAL PROTEIN S26"/>
    <property type="match status" value="1"/>
</dbReference>
<dbReference type="Gene3D" id="3.30.1740.20">
    <property type="entry name" value="Ribosomal protein S26e"/>
    <property type="match status" value="1"/>
</dbReference>
<keyword evidence="3 4" id="KW-0687">Ribonucleoprotein</keyword>
<evidence type="ECO:0000256" key="2">
    <source>
        <dbReference type="ARBA" id="ARBA00022980"/>
    </source>
</evidence>
<evidence type="ECO:0000313" key="7">
    <source>
        <dbReference type="Proteomes" id="UP001497392"/>
    </source>
</evidence>
<feature type="compositionally biased region" description="Gly residues" evidence="5">
    <location>
        <begin position="138"/>
        <end position="154"/>
    </location>
</feature>
<dbReference type="InterPro" id="IPR038551">
    <property type="entry name" value="Ribosomal_eS26_sf"/>
</dbReference>
<proteinExistence type="inferred from homology"/>
<organism evidence="6 7">
    <name type="scientific">Coccomyxa viridis</name>
    <dbReference type="NCBI Taxonomy" id="1274662"/>
    <lineage>
        <taxon>Eukaryota</taxon>
        <taxon>Viridiplantae</taxon>
        <taxon>Chlorophyta</taxon>
        <taxon>core chlorophytes</taxon>
        <taxon>Trebouxiophyceae</taxon>
        <taxon>Trebouxiophyceae incertae sedis</taxon>
        <taxon>Coccomyxaceae</taxon>
        <taxon>Coccomyxa</taxon>
    </lineage>
</organism>
<evidence type="ECO:0000256" key="5">
    <source>
        <dbReference type="SAM" id="MobiDB-lite"/>
    </source>
</evidence>
<comment type="similarity">
    <text evidence="1 4">Belongs to the eukaryotic ribosomal protein eS26 family.</text>
</comment>
<evidence type="ECO:0000256" key="4">
    <source>
        <dbReference type="RuleBase" id="RU363128"/>
    </source>
</evidence>
<protein>
    <recommendedName>
        <fullName evidence="4">40S ribosomal protein S26</fullName>
    </recommendedName>
</protein>
<feature type="region of interest" description="Disordered" evidence="5">
    <location>
        <begin position="12"/>
        <end position="36"/>
    </location>
</feature>
<comment type="caution">
    <text evidence="6">The sequence shown here is derived from an EMBL/GenBank/DDBJ whole genome shotgun (WGS) entry which is preliminary data.</text>
</comment>
<evidence type="ECO:0000313" key="6">
    <source>
        <dbReference type="EMBL" id="CAL5220500.1"/>
    </source>
</evidence>